<reference evidence="3" key="1">
    <citation type="submission" date="2022-04" db="EMBL/GenBank/DDBJ databases">
        <title>A functionally conserved STORR gene fusion in Papaver species that diverged 16.8 million years ago.</title>
        <authorList>
            <person name="Catania T."/>
        </authorList>
    </citation>
    <scope>NUCLEOTIDE SEQUENCE</scope>
    <source>
        <strain evidence="3">S-188037</strain>
    </source>
</reference>
<evidence type="ECO:0000313" key="4">
    <source>
        <dbReference type="Proteomes" id="UP001202328"/>
    </source>
</evidence>
<name>A0AAD4TI57_9MAGN</name>
<dbReference type="SUPFAM" id="SSF54695">
    <property type="entry name" value="POZ domain"/>
    <property type="match status" value="1"/>
</dbReference>
<feature type="domain" description="BTB" evidence="2">
    <location>
        <begin position="6"/>
        <end position="77"/>
    </location>
</feature>
<dbReference type="Gene3D" id="3.30.710.10">
    <property type="entry name" value="Potassium Channel Kv1.1, Chain A"/>
    <property type="match status" value="1"/>
</dbReference>
<evidence type="ECO:0000313" key="3">
    <source>
        <dbReference type="EMBL" id="KAI3955771.1"/>
    </source>
</evidence>
<gene>
    <name evidence="3" type="ORF">MKW98_006131</name>
</gene>
<dbReference type="EMBL" id="JAJJMB010001716">
    <property type="protein sequence ID" value="KAI3955771.1"/>
    <property type="molecule type" value="Genomic_DNA"/>
</dbReference>
<dbReference type="InterPro" id="IPR057441">
    <property type="entry name" value="Beta_prop_At2g24240"/>
</dbReference>
<dbReference type="PANTHER" id="PTHR14499:SF116">
    <property type="entry name" value="OSJNBA0029H02.24 PROTEIN"/>
    <property type="match status" value="1"/>
</dbReference>
<accession>A0AAD4TI57</accession>
<dbReference type="SMART" id="SM00225">
    <property type="entry name" value="BTB"/>
    <property type="match status" value="1"/>
</dbReference>
<keyword evidence="4" id="KW-1185">Reference proteome</keyword>
<dbReference type="SUPFAM" id="SSF50978">
    <property type="entry name" value="WD40 repeat-like"/>
    <property type="match status" value="1"/>
</dbReference>
<dbReference type="CDD" id="cd18316">
    <property type="entry name" value="BTB_POZ_KCTD-like"/>
    <property type="match status" value="1"/>
</dbReference>
<evidence type="ECO:0000256" key="1">
    <source>
        <dbReference type="ARBA" id="ARBA00004906"/>
    </source>
</evidence>
<dbReference type="InterPro" id="IPR011333">
    <property type="entry name" value="SKP1/BTB/POZ_sf"/>
</dbReference>
<dbReference type="Pfam" id="PF25279">
    <property type="entry name" value="Beta_prop_At2g24240"/>
    <property type="match status" value="1"/>
</dbReference>
<comment type="pathway">
    <text evidence="1">Protein modification; protein ubiquitination.</text>
</comment>
<organism evidence="3 4">
    <name type="scientific">Papaver atlanticum</name>
    <dbReference type="NCBI Taxonomy" id="357466"/>
    <lineage>
        <taxon>Eukaryota</taxon>
        <taxon>Viridiplantae</taxon>
        <taxon>Streptophyta</taxon>
        <taxon>Embryophyta</taxon>
        <taxon>Tracheophyta</taxon>
        <taxon>Spermatophyta</taxon>
        <taxon>Magnoliopsida</taxon>
        <taxon>Ranunculales</taxon>
        <taxon>Papaveraceae</taxon>
        <taxon>Papaveroideae</taxon>
        <taxon>Papaver</taxon>
    </lineage>
</organism>
<dbReference type="InterPro" id="IPR036322">
    <property type="entry name" value="WD40_repeat_dom_sf"/>
</dbReference>
<dbReference type="PROSITE" id="PS50097">
    <property type="entry name" value="BTB"/>
    <property type="match status" value="1"/>
</dbReference>
<dbReference type="InterPro" id="IPR015943">
    <property type="entry name" value="WD40/YVTN_repeat-like_dom_sf"/>
</dbReference>
<dbReference type="InterPro" id="IPR003131">
    <property type="entry name" value="T1-type_BTB"/>
</dbReference>
<dbReference type="PANTHER" id="PTHR14499">
    <property type="entry name" value="POTASSIUM CHANNEL TETRAMERIZATION DOMAIN-CONTAINING"/>
    <property type="match status" value="1"/>
</dbReference>
<dbReference type="InterPro" id="IPR000210">
    <property type="entry name" value="BTB/POZ_dom"/>
</dbReference>
<protein>
    <recommendedName>
        <fullName evidence="2">BTB domain-containing protein</fullName>
    </recommendedName>
</protein>
<dbReference type="Pfam" id="PF02214">
    <property type="entry name" value="BTB_2"/>
    <property type="match status" value="1"/>
</dbReference>
<comment type="caution">
    <text evidence="3">The sequence shown here is derived from an EMBL/GenBank/DDBJ whole genome shotgun (WGS) entry which is preliminary data.</text>
</comment>
<sequence length="402" mass="44888">MGKQSDKIRFNVGGKIFETTATTLASANKSSMFGAMFDDEWNLQPREVNEEYFIDRNPDCFSVLLDLLRTGKLHVPPNVPEKLLYNEALFYGLLDNLRSAKWGRFDVNHLEVTSSVRCRPPRDWSAIRASPDGVISSSHVAGGIGLFSSSTGDLRHRYQLYESDKVRGFSAGALCFNSAGKIFASCSGTKNGEIAVWDQVTGKLFDYFETSGGLFLGGSENIQWLNESNCLFVSKLDSSYSWQREKDYISLLDFRDKSILCSRTSLSMQHIISTNYKGTCSVVDAIPTNESYSICVVDEYENLDFVDLRNTGESIRWNSKSQRGIENKYPKLTFHGGQLFCSKDDKISVNSGGLDQWVLTSVLERSQGGSIRDFSIGGDRLFALHSDENVFGVWETPSAPII</sequence>
<dbReference type="GO" id="GO:0051260">
    <property type="term" value="P:protein homooligomerization"/>
    <property type="evidence" value="ECO:0007669"/>
    <property type="project" value="InterPro"/>
</dbReference>
<evidence type="ECO:0000259" key="2">
    <source>
        <dbReference type="PROSITE" id="PS50097"/>
    </source>
</evidence>
<dbReference type="AlphaFoldDB" id="A0AAD4TI57"/>
<proteinExistence type="predicted"/>
<dbReference type="Proteomes" id="UP001202328">
    <property type="component" value="Unassembled WGS sequence"/>
</dbReference>
<dbReference type="Gene3D" id="2.130.10.10">
    <property type="entry name" value="YVTN repeat-like/Quinoprotein amine dehydrogenase"/>
    <property type="match status" value="1"/>
</dbReference>